<proteinExistence type="predicted"/>
<dbReference type="EMBL" id="CP018267">
    <property type="protein sequence ID" value="APJ09289.1"/>
    <property type="molecule type" value="Genomic_DNA"/>
</dbReference>
<evidence type="ECO:0000313" key="1">
    <source>
        <dbReference type="EMBL" id="APJ09289.1"/>
    </source>
</evidence>
<protein>
    <submittedName>
        <fullName evidence="1">Uncharacterized protein</fullName>
    </submittedName>
</protein>
<organism evidence="1">
    <name type="scientific">Borreliella afzelii</name>
    <name type="common">Borrelia afzelii</name>
    <dbReference type="NCBI Taxonomy" id="29518"/>
    <lineage>
        <taxon>Bacteria</taxon>
        <taxon>Pseudomonadati</taxon>
        <taxon>Spirochaetota</taxon>
        <taxon>Spirochaetia</taxon>
        <taxon>Spirochaetales</taxon>
        <taxon>Borreliaceae</taxon>
        <taxon>Borreliella</taxon>
    </lineage>
</organism>
<dbReference type="RefSeq" id="WP_073999371.1">
    <property type="nucleotide sequence ID" value="NZ_CP018267.1"/>
</dbReference>
<name>A0A1L4DGF7_BORAF</name>
<keyword evidence="1" id="KW-0614">Plasmid</keyword>
<reference evidence="1" key="1">
    <citation type="submission" date="2016-11" db="EMBL/GenBank/DDBJ databases">
        <title>Borrelia afzelii Genome sequencing and assembly.</title>
        <authorList>
            <person name="Bontemps-Gallo S."/>
        </authorList>
    </citation>
    <scope>NUCLEOTIDE SEQUENCE</scope>
    <source>
        <strain evidence="1">BO23</strain>
        <plasmid evidence="1">unnamed</plasmid>
    </source>
</reference>
<sequence length="128" mass="14260">MDAVKKIHELLDSVEVKNSLIKGLESSFGNEKANIVSEGITFTSSLLRSVFFLRSAIEKNNEDKAAVEHIDKRLKETLDLSVKACKAFVKSGGDFAEYDKLIRLRNEATVKMLKSLQEKNSENQVQGG</sequence>
<accession>A0A1L4DGF7</accession>
<gene>
    <name evidence="1" type="ORF">BLA32_05290</name>
</gene>
<dbReference type="AlphaFoldDB" id="A0A1L4DGF7"/>
<geneLocation type="plasmid" evidence="1">
    <name>unnamed</name>
</geneLocation>